<feature type="signal peptide" evidence="7">
    <location>
        <begin position="1"/>
        <end position="23"/>
    </location>
</feature>
<dbReference type="Pfam" id="PF25183">
    <property type="entry name" value="OMP_b-brl_4"/>
    <property type="match status" value="2"/>
</dbReference>
<dbReference type="InterPro" id="IPR039426">
    <property type="entry name" value="TonB-dep_rcpt-like"/>
</dbReference>
<gene>
    <name evidence="9" type="ORF">Q5H91_11010</name>
</gene>
<dbReference type="SUPFAM" id="SSF56935">
    <property type="entry name" value="Porins"/>
    <property type="match status" value="1"/>
</dbReference>
<protein>
    <submittedName>
        <fullName evidence="9">TonB-dependent receptor</fullName>
    </submittedName>
</protein>
<dbReference type="InterPro" id="IPR057601">
    <property type="entry name" value="Oar-like_b-barrel"/>
</dbReference>
<evidence type="ECO:0000256" key="5">
    <source>
        <dbReference type="ARBA" id="ARBA00023136"/>
    </source>
</evidence>
<keyword evidence="10" id="KW-1185">Reference proteome</keyword>
<dbReference type="PANTHER" id="PTHR30069:SF46">
    <property type="entry name" value="OAR PROTEIN"/>
    <property type="match status" value="1"/>
</dbReference>
<comment type="subcellular location">
    <subcellularLocation>
        <location evidence="1">Cell outer membrane</location>
        <topology evidence="1">Multi-pass membrane protein</topology>
    </subcellularLocation>
</comment>
<reference evidence="9 10" key="1">
    <citation type="submission" date="2023-07" db="EMBL/GenBank/DDBJ databases">
        <authorList>
            <person name="Kim M.K."/>
        </authorList>
    </citation>
    <scope>NUCLEOTIDE SEQUENCE [LARGE SCALE GENOMIC DNA]</scope>
    <source>
        <strain evidence="9 10">KR1UV-12</strain>
    </source>
</reference>
<dbReference type="SUPFAM" id="SSF49478">
    <property type="entry name" value="Cna protein B-type domain"/>
    <property type="match status" value="1"/>
</dbReference>
<keyword evidence="3" id="KW-1134">Transmembrane beta strand</keyword>
<evidence type="ECO:0000259" key="8">
    <source>
        <dbReference type="Pfam" id="PF25183"/>
    </source>
</evidence>
<dbReference type="Gene3D" id="2.170.130.10">
    <property type="entry name" value="TonB-dependent receptor, plug domain"/>
    <property type="match status" value="1"/>
</dbReference>
<evidence type="ECO:0000256" key="6">
    <source>
        <dbReference type="ARBA" id="ARBA00023237"/>
    </source>
</evidence>
<feature type="domain" description="TonB-dependent transporter Oar-like beta-barrel" evidence="8">
    <location>
        <begin position="255"/>
        <end position="338"/>
    </location>
</feature>
<feature type="domain" description="TonB-dependent transporter Oar-like beta-barrel" evidence="8">
    <location>
        <begin position="352"/>
        <end position="882"/>
    </location>
</feature>
<keyword evidence="6" id="KW-0998">Cell outer membrane</keyword>
<dbReference type="Proteomes" id="UP001230685">
    <property type="component" value="Unassembled WGS sequence"/>
</dbReference>
<name>A0ABT9ELA2_9SPHN</name>
<dbReference type="RefSeq" id="WP_305173457.1">
    <property type="nucleotide sequence ID" value="NZ_JAUUDS010000005.1"/>
</dbReference>
<keyword evidence="9" id="KW-0675">Receptor</keyword>
<dbReference type="InterPro" id="IPR037066">
    <property type="entry name" value="Plug_dom_sf"/>
</dbReference>
<feature type="chain" id="PRO_5045173356" evidence="7">
    <location>
        <begin position="24"/>
        <end position="1042"/>
    </location>
</feature>
<evidence type="ECO:0000256" key="7">
    <source>
        <dbReference type="SAM" id="SignalP"/>
    </source>
</evidence>
<organism evidence="9 10">
    <name type="scientific">Sphingomonas aurea</name>
    <dbReference type="NCBI Taxonomy" id="3063994"/>
    <lineage>
        <taxon>Bacteria</taxon>
        <taxon>Pseudomonadati</taxon>
        <taxon>Pseudomonadota</taxon>
        <taxon>Alphaproteobacteria</taxon>
        <taxon>Sphingomonadales</taxon>
        <taxon>Sphingomonadaceae</taxon>
        <taxon>Sphingomonas</taxon>
    </lineage>
</organism>
<evidence type="ECO:0000256" key="2">
    <source>
        <dbReference type="ARBA" id="ARBA00022448"/>
    </source>
</evidence>
<keyword evidence="4" id="KW-0812">Transmembrane</keyword>
<evidence type="ECO:0000256" key="4">
    <source>
        <dbReference type="ARBA" id="ARBA00022692"/>
    </source>
</evidence>
<accession>A0ABT9ELA2</accession>
<dbReference type="PANTHER" id="PTHR30069">
    <property type="entry name" value="TONB-DEPENDENT OUTER MEMBRANE RECEPTOR"/>
    <property type="match status" value="1"/>
</dbReference>
<keyword evidence="5" id="KW-0472">Membrane</keyword>
<dbReference type="EMBL" id="JAUUDS010000005">
    <property type="protein sequence ID" value="MDP1027745.1"/>
    <property type="molecule type" value="Genomic_DNA"/>
</dbReference>
<evidence type="ECO:0000256" key="1">
    <source>
        <dbReference type="ARBA" id="ARBA00004571"/>
    </source>
</evidence>
<keyword evidence="7" id="KW-0732">Signal</keyword>
<evidence type="ECO:0000313" key="10">
    <source>
        <dbReference type="Proteomes" id="UP001230685"/>
    </source>
</evidence>
<proteinExistence type="predicted"/>
<evidence type="ECO:0000256" key="3">
    <source>
        <dbReference type="ARBA" id="ARBA00022452"/>
    </source>
</evidence>
<dbReference type="Gene3D" id="2.40.170.20">
    <property type="entry name" value="TonB-dependent receptor, beta-barrel domain"/>
    <property type="match status" value="1"/>
</dbReference>
<keyword evidence="2" id="KW-0813">Transport</keyword>
<dbReference type="InterPro" id="IPR036942">
    <property type="entry name" value="Beta-barrel_TonB_sf"/>
</dbReference>
<comment type="caution">
    <text evidence="9">The sequence shown here is derived from an EMBL/GenBank/DDBJ whole genome shotgun (WGS) entry which is preliminary data.</text>
</comment>
<sequence length="1042" mass="110573">MKKVFVGKFAAFAQAGTSLAAIAAAGMVGMAPTIAVAQTAGSTLRGRAPAGVEVVATEVNTGAVRRTTAGTDGTYVIAGLQPGSYHVTAGDRSADTVIAVASTGTLNLDEPTAEAGADAGEIVVTGARPTVDVRSSTVNQFVSLHDIAVIPQTTRNFLEFADTVPGVQFNVDATGNTSLRGGAQLASAVNVYIDGVSQKDYVGGGSGITGSAGAQGNGDPGNPFPQLAIAEYKVATSNYSAEYGDAASAIIIAQTKSGTNQFHGEAFGQFTNQDLRLKTPAETAADIAKARLPSWEYGAALGGPIIKDVAHFFFTWEHKSLSIQSSVYPGSGVTQAQAVALLPTDVGSQYGPVTNPFKENLYFGKIDVEPTDKDRIEFTGRFRIQDQISGGNGQAAASTAAPFINNDKRGDIRWQHSEDRWVNEARLSYQNTRASTTATTASPQFQYVYFPNNSPSAPTTALITVGGPGSGVGAINRQRGFTFKDDLTLPNIQLMGSHTLRVGASLAAIKLTSQNASADLANATYYYGVTPSGVAATPYLLQFPVVNSGFTGGGNVTTNAKQYAAYVQDDWTVDEHLTLNLGVRWDHEVVPAYLDYVTPANVVAAINGPFPGTSQSYASVLAQGNGTTRGYDINDYISTGNNRKAPNNFSPRIGFSYDFGGDGRHVIFGGYARAYNRNQFSTLALESTKLALNNNPEIYFPSAITRNAFGPCATAADINPANHCYAFDPSYLTPEGLARLQVSSSASEVDVLPNKIRTPHSDQFSLGMRNTIGEWNTQATVSYVASFDGIVGRLGNRYANGAYFQNGSPWGGQGVPGVGGLIIFENGAKDRLLQLGLGAQKPYTKDSGWSATFSYTLSFSEQNNLAGGANPYAINSNQYLFDLPYASDYPFVRGTAAPRHRIVATYSRDLFWGIQAATKVELATPNSTTNIVGCPTVCNAQGGATLFVSRPPKEFLGYKEIDVQLTKNIDFWNDLSGYVRVDVLNLFNFHNYDPAAVSYPASTATDAQQATNETLRATPVYNRQGPIIGVPFTVKLSAGLKF</sequence>
<evidence type="ECO:0000313" key="9">
    <source>
        <dbReference type="EMBL" id="MDP1027745.1"/>
    </source>
</evidence>